<reference evidence="1" key="1">
    <citation type="submission" date="2017-06" db="EMBL/GenBank/DDBJ databases">
        <title>Novel phages from South African skin metaviromes.</title>
        <authorList>
            <person name="van Zyl L.J."/>
            <person name="Abrahams Y."/>
            <person name="Stander E.A."/>
            <person name="Kirby B.M."/>
            <person name="Clavaud C."/>
            <person name="Farcet C."/>
            <person name="Breton L."/>
            <person name="Trindade M.I."/>
        </authorList>
    </citation>
    <scope>NUCLEOTIDE SEQUENCE</scope>
</reference>
<accession>A0A2H4JC52</accession>
<protein>
    <submittedName>
        <fullName evidence="1">Uncharacterized protein</fullName>
    </submittedName>
</protein>
<proteinExistence type="predicted"/>
<dbReference type="EMBL" id="MF417945">
    <property type="protein sequence ID" value="ASN72219.1"/>
    <property type="molecule type" value="Genomic_DNA"/>
</dbReference>
<sequence>MKKIVIGGGVALAILVALMMDLRGKETVGLANAHRAAGFDPSCETVKAEGSTWAVCKYGGTPSAWLQAGDDWATANGRAQQVMQRLEEKGPGPYQYLPRLYVARGMPSMPAAVLERLK</sequence>
<gene>
    <name evidence="1" type="ORF">3S15_5</name>
</gene>
<evidence type="ECO:0000313" key="1">
    <source>
        <dbReference type="EMBL" id="ASN72219.1"/>
    </source>
</evidence>
<organism evidence="1">
    <name type="scientific">uncultured Caudovirales phage</name>
    <dbReference type="NCBI Taxonomy" id="2100421"/>
    <lineage>
        <taxon>Viruses</taxon>
        <taxon>Duplodnaviria</taxon>
        <taxon>Heunggongvirae</taxon>
        <taxon>Uroviricota</taxon>
        <taxon>Caudoviricetes</taxon>
        <taxon>Peduoviridae</taxon>
        <taxon>Maltschvirus</taxon>
        <taxon>Maltschvirus maltsch</taxon>
    </lineage>
</organism>
<name>A0A2H4JC52_9CAUD</name>